<feature type="compositionally biased region" description="Basic and acidic residues" evidence="1">
    <location>
        <begin position="144"/>
        <end position="153"/>
    </location>
</feature>
<evidence type="ECO:0000313" key="3">
    <source>
        <dbReference type="Proteomes" id="UP001497482"/>
    </source>
</evidence>
<feature type="compositionally biased region" description="Polar residues" evidence="1">
    <location>
        <begin position="130"/>
        <end position="143"/>
    </location>
</feature>
<name>A0AAV2M6Y9_KNICA</name>
<accession>A0AAV2M6Y9</accession>
<feature type="region of interest" description="Disordered" evidence="1">
    <location>
        <begin position="1"/>
        <end position="243"/>
    </location>
</feature>
<organism evidence="2 3">
    <name type="scientific">Knipowitschia caucasica</name>
    <name type="common">Caucasian dwarf goby</name>
    <name type="synonym">Pomatoschistus caucasicus</name>
    <dbReference type="NCBI Taxonomy" id="637954"/>
    <lineage>
        <taxon>Eukaryota</taxon>
        <taxon>Metazoa</taxon>
        <taxon>Chordata</taxon>
        <taxon>Craniata</taxon>
        <taxon>Vertebrata</taxon>
        <taxon>Euteleostomi</taxon>
        <taxon>Actinopterygii</taxon>
        <taxon>Neopterygii</taxon>
        <taxon>Teleostei</taxon>
        <taxon>Neoteleostei</taxon>
        <taxon>Acanthomorphata</taxon>
        <taxon>Gobiaria</taxon>
        <taxon>Gobiiformes</taxon>
        <taxon>Gobioidei</taxon>
        <taxon>Gobiidae</taxon>
        <taxon>Gobiinae</taxon>
        <taxon>Knipowitschia</taxon>
    </lineage>
</organism>
<proteinExistence type="predicted"/>
<protein>
    <submittedName>
        <fullName evidence="2">Uncharacterized protein</fullName>
    </submittedName>
</protein>
<reference evidence="2 3" key="1">
    <citation type="submission" date="2024-04" db="EMBL/GenBank/DDBJ databases">
        <authorList>
            <person name="Waldvogel A.-M."/>
            <person name="Schoenle A."/>
        </authorList>
    </citation>
    <scope>NUCLEOTIDE SEQUENCE [LARGE SCALE GENOMIC DNA]</scope>
</reference>
<feature type="compositionally biased region" description="Polar residues" evidence="1">
    <location>
        <begin position="158"/>
        <end position="175"/>
    </location>
</feature>
<sequence length="270" mass="29303">MTHVTADGTTTRFLEHPDQPQSHMNTSFGNDASQKQMTHVTADGTTTGFLEQSDKPQSHMNTSFGNDSSQKQMTHVTADGTTTGFLEQCDKPQSHMNTSFGNDSSQKQMTHVTADGTTTGFLEQSDKPQSHMNTSFGNDSSQKQMKDTNHFDSDELYDSTTDSSDNYVPDTTSENIDSEQEDGDKDGRRFPAIDEPAGMVALASAGHTPPPPKKRKPSEKMSSVGSTLSSGKGKNQKKCPWQPTEDLANITFTAVPVSPRSGFDPCTPLP</sequence>
<dbReference type="Proteomes" id="UP001497482">
    <property type="component" value="Chromosome 6"/>
</dbReference>
<keyword evidence="3" id="KW-1185">Reference proteome</keyword>
<dbReference type="EMBL" id="OZ035828">
    <property type="protein sequence ID" value="CAL1609021.1"/>
    <property type="molecule type" value="Genomic_DNA"/>
</dbReference>
<feature type="compositionally biased region" description="Polar residues" evidence="1">
    <location>
        <begin position="220"/>
        <end position="233"/>
    </location>
</feature>
<gene>
    <name evidence="2" type="ORF">KC01_LOCUS35849</name>
</gene>
<evidence type="ECO:0000256" key="1">
    <source>
        <dbReference type="SAM" id="MobiDB-lite"/>
    </source>
</evidence>
<feature type="compositionally biased region" description="Polar residues" evidence="1">
    <location>
        <begin position="58"/>
        <end position="85"/>
    </location>
</feature>
<dbReference type="AlphaFoldDB" id="A0AAV2M6Y9"/>
<evidence type="ECO:0000313" key="2">
    <source>
        <dbReference type="EMBL" id="CAL1609021.1"/>
    </source>
</evidence>
<feature type="compositionally biased region" description="Polar residues" evidence="1">
    <location>
        <begin position="19"/>
        <end position="50"/>
    </location>
</feature>
<feature type="compositionally biased region" description="Polar residues" evidence="1">
    <location>
        <begin position="94"/>
        <end position="122"/>
    </location>
</feature>